<accession>A0ABV8V1E8</accession>
<proteinExistence type="predicted"/>
<dbReference type="RefSeq" id="WP_290264731.1">
    <property type="nucleotide sequence ID" value="NZ_JAUFQG010000006.1"/>
</dbReference>
<dbReference type="InterPro" id="IPR033932">
    <property type="entry name" value="YtcJ-like"/>
</dbReference>
<dbReference type="Pfam" id="PF07969">
    <property type="entry name" value="Amidohydro_3"/>
    <property type="match status" value="1"/>
</dbReference>
<keyword evidence="2" id="KW-0378">Hydrolase</keyword>
<dbReference type="CDD" id="cd01300">
    <property type="entry name" value="YtcJ_like"/>
    <property type="match status" value="1"/>
</dbReference>
<comment type="caution">
    <text evidence="2">The sequence shown here is derived from an EMBL/GenBank/DDBJ whole genome shotgun (WGS) entry which is preliminary data.</text>
</comment>
<dbReference type="Proteomes" id="UP001595840">
    <property type="component" value="Unassembled WGS sequence"/>
</dbReference>
<dbReference type="PANTHER" id="PTHR22642:SF2">
    <property type="entry name" value="PROTEIN LONG AFTER FAR-RED 3"/>
    <property type="match status" value="1"/>
</dbReference>
<dbReference type="EC" id="3.5.-.-" evidence="2"/>
<dbReference type="EMBL" id="JBHSCX010000001">
    <property type="protein sequence ID" value="MFC4360834.1"/>
    <property type="molecule type" value="Genomic_DNA"/>
</dbReference>
<dbReference type="SUPFAM" id="SSF51338">
    <property type="entry name" value="Composite domain of metallo-dependent hydrolases"/>
    <property type="match status" value="1"/>
</dbReference>
<keyword evidence="3" id="KW-1185">Reference proteome</keyword>
<dbReference type="InterPro" id="IPR013108">
    <property type="entry name" value="Amidohydro_3"/>
</dbReference>
<gene>
    <name evidence="2" type="ORF">ACFOX3_00900</name>
</gene>
<evidence type="ECO:0000259" key="1">
    <source>
        <dbReference type="Pfam" id="PF07969"/>
    </source>
</evidence>
<dbReference type="PANTHER" id="PTHR22642">
    <property type="entry name" value="IMIDAZOLONEPROPIONASE"/>
    <property type="match status" value="1"/>
</dbReference>
<name>A0ABV8V1E8_9GAMM</name>
<dbReference type="InterPro" id="IPR011059">
    <property type="entry name" value="Metal-dep_hydrolase_composite"/>
</dbReference>
<sequence length="571" mass="62236">MIILSPGILVSRFVKTGALCASFVIAVLASTSSLASDLLIENIKGYTYTDLAPVGAAPSQFNKILIRDNKVLSTKNAVIERLMKPDTTRIDGQGKILLPGLIDAHGHLTGLGELLSSVDLRDSKNETLAVQQVQSYIDNTKPKKNTWVLGQGWNQANWPSKQFPTSASLDAIKSENPIALARVDGHAVWLNAAALALTGINDATPNPEGGQIIRDGDGKATGVLIDNAMSLVYSKMPQITAQQLDQQLQRSFDHLLSLGVTGVHDAGINQPVIDVLKQRAAKQNLPIRVYGMLDGSDAKLSQWLKAGAYHDEAGFFTIAAVKLYADGALGSRGAALLEAYSDQANNKGLDITAPEPLLEKFKLIDDHQFQICVHAIGDRGNQQVLDAFDALFSTGGNSSLRHRIEHAQVIAPEDLARLEQLDLIASMQPTHATSDMHMAEDRLGKARLTGAYAWRTLLNKGTRMAFGSDFPVESANPFFGIHAAVTRQDHNNQPVPGWRIEEAVSVNEAISLFTRDAAWAAHMETTQGTLEPGKWADFILVEDNPYKVKPEQLWKIKVLETWVAGEKRWPK</sequence>
<feature type="domain" description="Amidohydrolase 3" evidence="1">
    <location>
        <begin position="90"/>
        <end position="566"/>
    </location>
</feature>
<protein>
    <submittedName>
        <fullName evidence="2">Amidohydrolase</fullName>
        <ecNumber evidence="2">3.5.-.-</ecNumber>
    </submittedName>
</protein>
<dbReference type="Gene3D" id="3.10.310.70">
    <property type="match status" value="1"/>
</dbReference>
<dbReference type="Gene3D" id="2.30.40.10">
    <property type="entry name" value="Urease, subunit C, domain 1"/>
    <property type="match status" value="1"/>
</dbReference>
<dbReference type="GO" id="GO:0016787">
    <property type="term" value="F:hydrolase activity"/>
    <property type="evidence" value="ECO:0007669"/>
    <property type="project" value="UniProtKB-KW"/>
</dbReference>
<organism evidence="2 3">
    <name type="scientific">Simiduia curdlanivorans</name>
    <dbReference type="NCBI Taxonomy" id="1492769"/>
    <lineage>
        <taxon>Bacteria</taxon>
        <taxon>Pseudomonadati</taxon>
        <taxon>Pseudomonadota</taxon>
        <taxon>Gammaproteobacteria</taxon>
        <taxon>Cellvibrionales</taxon>
        <taxon>Cellvibrionaceae</taxon>
        <taxon>Simiduia</taxon>
    </lineage>
</organism>
<dbReference type="Gene3D" id="3.20.20.140">
    <property type="entry name" value="Metal-dependent hydrolases"/>
    <property type="match status" value="1"/>
</dbReference>
<dbReference type="InterPro" id="IPR032466">
    <property type="entry name" value="Metal_Hydrolase"/>
</dbReference>
<evidence type="ECO:0000313" key="2">
    <source>
        <dbReference type="EMBL" id="MFC4360834.1"/>
    </source>
</evidence>
<evidence type="ECO:0000313" key="3">
    <source>
        <dbReference type="Proteomes" id="UP001595840"/>
    </source>
</evidence>
<dbReference type="SUPFAM" id="SSF51556">
    <property type="entry name" value="Metallo-dependent hydrolases"/>
    <property type="match status" value="1"/>
</dbReference>
<reference evidence="3" key="1">
    <citation type="journal article" date="2019" name="Int. J. Syst. Evol. Microbiol.">
        <title>The Global Catalogue of Microorganisms (GCM) 10K type strain sequencing project: providing services to taxonomists for standard genome sequencing and annotation.</title>
        <authorList>
            <consortium name="The Broad Institute Genomics Platform"/>
            <consortium name="The Broad Institute Genome Sequencing Center for Infectious Disease"/>
            <person name="Wu L."/>
            <person name="Ma J."/>
        </authorList>
    </citation>
    <scope>NUCLEOTIDE SEQUENCE [LARGE SCALE GENOMIC DNA]</scope>
    <source>
        <strain evidence="3">CECT 8570</strain>
    </source>
</reference>